<comment type="caution">
    <text evidence="1">The sequence shown here is derived from an EMBL/GenBank/DDBJ whole genome shotgun (WGS) entry which is preliminary data.</text>
</comment>
<protein>
    <submittedName>
        <fullName evidence="1">Uncharacterized protein</fullName>
    </submittedName>
</protein>
<accession>A0A117NG73</accession>
<gene>
    <name evidence="1" type="ORF">ABT39_MTgene1847</name>
</gene>
<organism evidence="1">
    <name type="scientific">Picea glauca</name>
    <name type="common">White spruce</name>
    <name type="synonym">Pinus glauca</name>
    <dbReference type="NCBI Taxonomy" id="3330"/>
    <lineage>
        <taxon>Eukaryota</taxon>
        <taxon>Viridiplantae</taxon>
        <taxon>Streptophyta</taxon>
        <taxon>Embryophyta</taxon>
        <taxon>Tracheophyta</taxon>
        <taxon>Spermatophyta</taxon>
        <taxon>Pinopsida</taxon>
        <taxon>Pinidae</taxon>
        <taxon>Conifers I</taxon>
        <taxon>Pinales</taxon>
        <taxon>Pinaceae</taxon>
        <taxon>Picea</taxon>
    </lineage>
</organism>
<keyword evidence="1" id="KW-0496">Mitochondrion</keyword>
<reference evidence="1" key="1">
    <citation type="journal article" date="2015" name="Genome Biol. Evol.">
        <title>Organellar Genomes of White Spruce (Picea glauca): Assembly and Annotation.</title>
        <authorList>
            <person name="Jackman S.D."/>
            <person name="Warren R.L."/>
            <person name="Gibb E.A."/>
            <person name="Vandervalk B.P."/>
            <person name="Mohamadi H."/>
            <person name="Chu J."/>
            <person name="Raymond A."/>
            <person name="Pleasance S."/>
            <person name="Coope R."/>
            <person name="Wildung M.R."/>
            <person name="Ritland C.E."/>
            <person name="Bousquet J."/>
            <person name="Jones S.J."/>
            <person name="Bohlmann J."/>
            <person name="Birol I."/>
        </authorList>
    </citation>
    <scope>NUCLEOTIDE SEQUENCE [LARGE SCALE GENOMIC DNA]</scope>
    <source>
        <tissue evidence="1">Flushing bud</tissue>
    </source>
</reference>
<name>A0A117NG73_PICGL</name>
<geneLocation type="mitochondrion" evidence="1"/>
<dbReference type="EMBL" id="LKAM01000012">
    <property type="protein sequence ID" value="KUM46341.1"/>
    <property type="molecule type" value="Genomic_DNA"/>
</dbReference>
<evidence type="ECO:0000313" key="1">
    <source>
        <dbReference type="EMBL" id="KUM46341.1"/>
    </source>
</evidence>
<proteinExistence type="predicted"/>
<dbReference type="AlphaFoldDB" id="A0A117NG73"/>
<sequence length="71" mass="7352">MVMVQATAALGMVPPVMVQATVLAMLTALGLAMAMTAAQVQAALAHTTHMVVLHLGRGRCLPPPDLDDDES</sequence>